<proteinExistence type="predicted"/>
<reference evidence="1 2" key="1">
    <citation type="journal article" date="2022" name="bioRxiv">
        <title>An ancient truncated duplication of the anti-Mullerian hormone receptor type 2 gene is a potential conserved master sex determinant in the Pangasiidae catfish family.</title>
        <authorList>
            <person name="Wen M."/>
            <person name="Pan Q."/>
            <person name="Jouanno E."/>
            <person name="Montfort J."/>
            <person name="Zahm M."/>
            <person name="Cabau C."/>
            <person name="Klopp C."/>
            <person name="Iampietro C."/>
            <person name="Roques C."/>
            <person name="Bouchez O."/>
            <person name="Castinel A."/>
            <person name="Donnadieu C."/>
            <person name="Parrinello H."/>
            <person name="Poncet C."/>
            <person name="Belmonte E."/>
            <person name="Gautier V."/>
            <person name="Avarre J.-C."/>
            <person name="Dugue R."/>
            <person name="Gustiano R."/>
            <person name="Ha T.T.T."/>
            <person name="Campet M."/>
            <person name="Sriphairoj K."/>
            <person name="Ribolli J."/>
            <person name="de Almeida F.L."/>
            <person name="Desvignes T."/>
            <person name="Postlethwait J.H."/>
            <person name="Bucao C.F."/>
            <person name="Robinson-Rechavi M."/>
            <person name="Bobe J."/>
            <person name="Herpin A."/>
            <person name="Guiguen Y."/>
        </authorList>
    </citation>
    <scope>NUCLEOTIDE SEQUENCE [LARGE SCALE GENOMIC DNA]</scope>
    <source>
        <strain evidence="1">YG-Dec2019</strain>
    </source>
</reference>
<evidence type="ECO:0000313" key="1">
    <source>
        <dbReference type="EMBL" id="MCI4385713.1"/>
    </source>
</evidence>
<keyword evidence="2" id="KW-1185">Reference proteome</keyword>
<comment type="caution">
    <text evidence="1">The sequence shown here is derived from an EMBL/GenBank/DDBJ whole genome shotgun (WGS) entry which is preliminary data.</text>
</comment>
<dbReference type="EMBL" id="CM040467">
    <property type="protein sequence ID" value="MCI4385713.1"/>
    <property type="molecule type" value="Genomic_DNA"/>
</dbReference>
<evidence type="ECO:0000313" key="2">
    <source>
        <dbReference type="Proteomes" id="UP000829447"/>
    </source>
</evidence>
<organism evidence="1 2">
    <name type="scientific">Pangasianodon gigas</name>
    <name type="common">Mekong giant catfish</name>
    <name type="synonym">Pangasius gigas</name>
    <dbReference type="NCBI Taxonomy" id="30993"/>
    <lineage>
        <taxon>Eukaryota</taxon>
        <taxon>Metazoa</taxon>
        <taxon>Chordata</taxon>
        <taxon>Craniata</taxon>
        <taxon>Vertebrata</taxon>
        <taxon>Euteleostomi</taxon>
        <taxon>Actinopterygii</taxon>
        <taxon>Neopterygii</taxon>
        <taxon>Teleostei</taxon>
        <taxon>Ostariophysi</taxon>
        <taxon>Siluriformes</taxon>
        <taxon>Pangasiidae</taxon>
        <taxon>Pangasianodon</taxon>
    </lineage>
</organism>
<name>A0ACC5X3W2_PANGG</name>
<gene>
    <name evidence="1" type="ORF">PGIGA_G00053940</name>
</gene>
<protein>
    <submittedName>
        <fullName evidence="1">Uncharacterized protein</fullName>
    </submittedName>
</protein>
<sequence length="1574" mass="177105">MIDLSYLTEEEQEAIMAVLKRDAELKKAEEERIKHLQKQGPEEGKLKYITGEWFYEVKSQRHQDRIHGSDIIMASMKQKKPMTVEFLTQSWREQPSKTNSDLMTPQPMSTDNLKERRPTETQQERVNRQRHNPFNNVPIDLDFDLTNGASVPEIKNPPEVLPSLETHEGSEIETKDKVFDILQETTPRQKPVPKKRTKLFKLQNPAKPLNESTTPQISPKNLEKEDSKTSKREHEKTEEKGDLPLSITAQPVYEANPTNASNKTDASFLALESDHRPHPFNIKITRDTNMKTEDCKDPLMVNSHSPKASEEQGDSIAKVLEWFSRSSDSSDKLDCEDIIQDTEDDIKIEDIDFEDEINSRPKPENNVYLIIPRQRDEDAAMMNDVFLKERDLAVELSLDKKEPSINSQGVQELIGQTKPLSAEALPAMESSTIFSHRLPQDTTNRLLDPEKTFPKEKVQETVSKKEESRNADRTGIPDSKPTQHELDLEERQSPKIANLRSLWDKGTTEAPTMLVSKPNINSEKENLDQNIVVRKVIEYEEEPTKVDISPKYSVLENKEQSHVKDVSNVDEIQSDNITYEPLNKKEASVRDKAKDMQAPMSNINQMKDIMTLSTTSDKDVMKVLGQKSSSSLDFGLQMGDQSNGNVGGNVNSSEQGPMTASVLELDQKVKTEEKESQLKPPPSSDVHSQQQNPVPLAKQSGEQQDNRAERIKELKSFWEREKLQSKIYMKSAANGTNSSATSTKLNKRFTKSEYDLRSIGTESEAETANFTVLPLRDRIEKTFTGEGMNRLQFKMLRDFWAGASQQSSNFENKTQNPLSQEVKHTKTHKEVTQLELVDAKHSLNQNVCPNQSDKGFGNDSGNAMPPKTDRGLQSSSLKEKTVVKHPDTGTTANLYIFPTEADVLSSSYCPQPKSGSQSSPIDTASPKTPGMLNKESQQQTRSSGKGTLNGRGNSLRRATSMFAINMEDQGQDLLLESKKVSDTVLPQLAKTTESTVLPSTKTPEANLQVKKSPEITKSKHKATERSTSEDSDSQPLARSLVPRDYQHYLGITENKGKYISPQGTEQMSELVCTSFQTGGNVRCCPEQADTPLDSAELCTRRGSLGLRPSAHANEDVNPKTLNRVDSFSGASANFSEVSLVQEVLRRAATRPIYHKSLEDITAVPRQSRKNKHVDDFIPGSYAISSTPSPSSSSFSDKERLRKISKSVPSFLENENDGDESDSECSSHSGKHWKNSSPHAKLSSNSRMATVSSMSGSIMSISSSDFANVEVQGTIQFSINYVQKLREFHIFVVQCQNLAAVDVKKNRSDPYVKSYLIPDNANLGKRKTSVKKKTLNPTYNEILRYRVRMEYLKTQILNLSVWHNDTFGRNSFLGETEIDLSNWDFGNPRINCLSLKPRTTSSILPTEDRGEMRLATRFLPHISQSKSVLGSGEIHIWVKDCKNLPPIRGVTINPYVKCYVLPDTSKKSCQKTRMLKRTPSPVFNHTMVYDGFRTEDLKEACVELTVWDRDRLADHLVGGLRLGLGTGQSYGAKVDWMDSTAKEVALWQRMMDSPNEWVEDVLPLRMVTTAKNTRK</sequence>
<accession>A0ACC5X3W2</accession>
<dbReference type="Proteomes" id="UP000829447">
    <property type="component" value="Linkage Group LG14"/>
</dbReference>